<sequence length="401" mass="45920">MNSQSKKRFVRSHLKSRLGCSTCKQRRVKCDEVHPICGNCERRQTECTWPDKTPSSPSPSQSTPTDQPEWQYQWLVPSPSTTTIASSLVPLDTSSLKLMHHYSLVTSTTLNLDPSVLFTHQFVIPNIAFREQAVMHALLALSSIHLHTLYQPLGLADQDYLSLAQRHKNQALALDIAQIPMANNNIPSSSADTHLLTRNFLMIYKLAESLAATDTRPAIFSLIETMRHALRNQDHFFRDEQLKALNWPFYGVSIVPTEAEEDVWLAEGASTPSRRFPRFLKQLHLPTSSYPDSDEVLDPEISDTYKDTISKLRDSWYMCQRPGVELAGTVSWIIRMTDRFRELLVVERRQRALVVLYCYCVMLGQLDPQQCWWAGKEKDYRAWIGTMLDAEWMECVVSEGL</sequence>
<feature type="compositionally biased region" description="Low complexity" evidence="1">
    <location>
        <begin position="50"/>
        <end position="68"/>
    </location>
</feature>
<keyword evidence="4" id="KW-1185">Reference proteome</keyword>
<feature type="region of interest" description="Disordered" evidence="1">
    <location>
        <begin position="46"/>
        <end position="68"/>
    </location>
</feature>
<dbReference type="InterPro" id="IPR021858">
    <property type="entry name" value="Fun_TF"/>
</dbReference>
<gene>
    <name evidence="3" type="ORF">VNI00_009891</name>
</gene>
<dbReference type="PROSITE" id="PS50048">
    <property type="entry name" value="ZN2_CY6_FUNGAL_2"/>
    <property type="match status" value="1"/>
</dbReference>
<dbReference type="GO" id="GO:0000981">
    <property type="term" value="F:DNA-binding transcription factor activity, RNA polymerase II-specific"/>
    <property type="evidence" value="ECO:0007669"/>
    <property type="project" value="InterPro"/>
</dbReference>
<dbReference type="PANTHER" id="PTHR47657:SF7">
    <property type="entry name" value="STEROL REGULATORY ELEMENT-BINDING PROTEIN ECM22"/>
    <property type="match status" value="1"/>
</dbReference>
<organism evidence="3 4">
    <name type="scientific">Paramarasmius palmivorus</name>
    <dbReference type="NCBI Taxonomy" id="297713"/>
    <lineage>
        <taxon>Eukaryota</taxon>
        <taxon>Fungi</taxon>
        <taxon>Dikarya</taxon>
        <taxon>Basidiomycota</taxon>
        <taxon>Agaricomycotina</taxon>
        <taxon>Agaricomycetes</taxon>
        <taxon>Agaricomycetidae</taxon>
        <taxon>Agaricales</taxon>
        <taxon>Marasmiineae</taxon>
        <taxon>Marasmiaceae</taxon>
        <taxon>Paramarasmius</taxon>
    </lineage>
</organism>
<comment type="caution">
    <text evidence="3">The sequence shown here is derived from an EMBL/GenBank/DDBJ whole genome shotgun (WGS) entry which is preliminary data.</text>
</comment>
<dbReference type="CDD" id="cd00067">
    <property type="entry name" value="GAL4"/>
    <property type="match status" value="1"/>
</dbReference>
<reference evidence="3 4" key="1">
    <citation type="submission" date="2024-01" db="EMBL/GenBank/DDBJ databases">
        <title>A draft genome for a cacao thread blight-causing isolate of Paramarasmius palmivorus.</title>
        <authorList>
            <person name="Baruah I.K."/>
            <person name="Bukari Y."/>
            <person name="Amoako-Attah I."/>
            <person name="Meinhardt L.W."/>
            <person name="Bailey B.A."/>
            <person name="Cohen S.P."/>
        </authorList>
    </citation>
    <scope>NUCLEOTIDE SEQUENCE [LARGE SCALE GENOMIC DNA]</scope>
    <source>
        <strain evidence="3 4">GH-12</strain>
    </source>
</reference>
<dbReference type="AlphaFoldDB" id="A0AAW0CKN6"/>
<dbReference type="Gene3D" id="4.10.240.10">
    <property type="entry name" value="Zn(2)-C6 fungal-type DNA-binding domain"/>
    <property type="match status" value="1"/>
</dbReference>
<dbReference type="InterPro" id="IPR052400">
    <property type="entry name" value="Zn2-C6_fungal_TF"/>
</dbReference>
<dbReference type="InterPro" id="IPR036864">
    <property type="entry name" value="Zn2-C6_fun-type_DNA-bd_sf"/>
</dbReference>
<dbReference type="Pfam" id="PF00172">
    <property type="entry name" value="Zn_clus"/>
    <property type="match status" value="1"/>
</dbReference>
<proteinExistence type="predicted"/>
<dbReference type="PANTHER" id="PTHR47657">
    <property type="entry name" value="STEROL REGULATORY ELEMENT-BINDING PROTEIN ECM22"/>
    <property type="match status" value="1"/>
</dbReference>
<dbReference type="Proteomes" id="UP001383192">
    <property type="component" value="Unassembled WGS sequence"/>
</dbReference>
<evidence type="ECO:0000313" key="3">
    <source>
        <dbReference type="EMBL" id="KAK7040086.1"/>
    </source>
</evidence>
<dbReference type="GO" id="GO:0008270">
    <property type="term" value="F:zinc ion binding"/>
    <property type="evidence" value="ECO:0007669"/>
    <property type="project" value="InterPro"/>
</dbReference>
<evidence type="ECO:0000259" key="2">
    <source>
        <dbReference type="PROSITE" id="PS50048"/>
    </source>
</evidence>
<protein>
    <recommendedName>
        <fullName evidence="2">Zn(2)-C6 fungal-type domain-containing protein</fullName>
    </recommendedName>
</protein>
<dbReference type="PROSITE" id="PS00463">
    <property type="entry name" value="ZN2_CY6_FUNGAL_1"/>
    <property type="match status" value="1"/>
</dbReference>
<evidence type="ECO:0000313" key="4">
    <source>
        <dbReference type="Proteomes" id="UP001383192"/>
    </source>
</evidence>
<dbReference type="EMBL" id="JAYKXP010000038">
    <property type="protein sequence ID" value="KAK7040086.1"/>
    <property type="molecule type" value="Genomic_DNA"/>
</dbReference>
<feature type="domain" description="Zn(2)-C6 fungal-type" evidence="2">
    <location>
        <begin position="19"/>
        <end position="49"/>
    </location>
</feature>
<dbReference type="SMART" id="SM00066">
    <property type="entry name" value="GAL4"/>
    <property type="match status" value="1"/>
</dbReference>
<dbReference type="Pfam" id="PF11951">
    <property type="entry name" value="Fungal_trans_2"/>
    <property type="match status" value="1"/>
</dbReference>
<name>A0AAW0CKN6_9AGAR</name>
<dbReference type="SUPFAM" id="SSF57701">
    <property type="entry name" value="Zn2/Cys6 DNA-binding domain"/>
    <property type="match status" value="1"/>
</dbReference>
<evidence type="ECO:0000256" key="1">
    <source>
        <dbReference type="SAM" id="MobiDB-lite"/>
    </source>
</evidence>
<accession>A0AAW0CKN6</accession>
<dbReference type="InterPro" id="IPR001138">
    <property type="entry name" value="Zn2Cys6_DnaBD"/>
</dbReference>